<evidence type="ECO:0000313" key="1">
    <source>
        <dbReference type="EMBL" id="PJE75699.1"/>
    </source>
</evidence>
<organism evidence="1 2">
    <name type="scientific">Candidatus Uhrbacteria bacterium CG10_big_fil_rev_8_21_14_0_10_48_11</name>
    <dbReference type="NCBI Taxonomy" id="1975037"/>
    <lineage>
        <taxon>Bacteria</taxon>
        <taxon>Candidatus Uhriibacteriota</taxon>
    </lineage>
</organism>
<sequence>MLVPPLVLLEKSSKKVAQEKINGQRAEDCRPTPIAGRTVVQDEVKRGTYGVEENGHRYPMKDGVGMCTVTS</sequence>
<evidence type="ECO:0000313" key="2">
    <source>
        <dbReference type="Proteomes" id="UP000231152"/>
    </source>
</evidence>
<comment type="caution">
    <text evidence="1">The sequence shown here is derived from an EMBL/GenBank/DDBJ whole genome shotgun (WGS) entry which is preliminary data.</text>
</comment>
<dbReference type="Proteomes" id="UP000231152">
    <property type="component" value="Unassembled WGS sequence"/>
</dbReference>
<accession>A0A2M8LE18</accession>
<reference evidence="1 2" key="1">
    <citation type="submission" date="2017-09" db="EMBL/GenBank/DDBJ databases">
        <title>Depth-based differentiation of microbial function through sediment-hosted aquifers and enrichment of novel symbionts in the deep terrestrial subsurface.</title>
        <authorList>
            <person name="Probst A.J."/>
            <person name="Ladd B."/>
            <person name="Jarett J.K."/>
            <person name="Geller-Mcgrath D.E."/>
            <person name="Sieber C.M."/>
            <person name="Emerson J.B."/>
            <person name="Anantharaman K."/>
            <person name="Thomas B.C."/>
            <person name="Malmstrom R."/>
            <person name="Stieglmeier M."/>
            <person name="Klingl A."/>
            <person name="Woyke T."/>
            <person name="Ryan C.M."/>
            <person name="Banfield J.F."/>
        </authorList>
    </citation>
    <scope>NUCLEOTIDE SEQUENCE [LARGE SCALE GENOMIC DNA]</scope>
    <source>
        <strain evidence="1">CG10_big_fil_rev_8_21_14_0_10_48_11</strain>
    </source>
</reference>
<name>A0A2M8LE18_9BACT</name>
<protein>
    <submittedName>
        <fullName evidence="1">Uncharacterized protein</fullName>
    </submittedName>
</protein>
<gene>
    <name evidence="1" type="ORF">COV04_03830</name>
</gene>
<proteinExistence type="predicted"/>
<dbReference type="AlphaFoldDB" id="A0A2M8LE18"/>
<dbReference type="EMBL" id="PFET01000012">
    <property type="protein sequence ID" value="PJE75699.1"/>
    <property type="molecule type" value="Genomic_DNA"/>
</dbReference>